<evidence type="ECO:0000313" key="3">
    <source>
        <dbReference type="Proteomes" id="UP000647172"/>
    </source>
</evidence>
<reference evidence="2" key="1">
    <citation type="submission" date="2021-01" db="EMBL/GenBank/DDBJ databases">
        <title>Whole genome shotgun sequence of Actinoplanes nipponensis NBRC 14063.</title>
        <authorList>
            <person name="Komaki H."/>
            <person name="Tamura T."/>
        </authorList>
    </citation>
    <scope>NUCLEOTIDE SEQUENCE</scope>
    <source>
        <strain evidence="2">NBRC 14063</strain>
    </source>
</reference>
<gene>
    <name evidence="2" type="ORF">Ani05nite_07600</name>
</gene>
<keyword evidence="1" id="KW-0732">Signal</keyword>
<feature type="chain" id="PRO_5036987665" description="Lipoprotein" evidence="1">
    <location>
        <begin position="30"/>
        <end position="156"/>
    </location>
</feature>
<dbReference type="RefSeq" id="WP_203764719.1">
    <property type="nucleotide sequence ID" value="NZ_BAAAYJ010000089.1"/>
</dbReference>
<proteinExistence type="predicted"/>
<organism evidence="2 3">
    <name type="scientific">Actinoplanes nipponensis</name>
    <dbReference type="NCBI Taxonomy" id="135950"/>
    <lineage>
        <taxon>Bacteria</taxon>
        <taxon>Bacillati</taxon>
        <taxon>Actinomycetota</taxon>
        <taxon>Actinomycetes</taxon>
        <taxon>Micromonosporales</taxon>
        <taxon>Micromonosporaceae</taxon>
        <taxon>Actinoplanes</taxon>
    </lineage>
</organism>
<protein>
    <recommendedName>
        <fullName evidence="4">Lipoprotein</fullName>
    </recommendedName>
</protein>
<accession>A0A919MJ96</accession>
<name>A0A919MJ96_9ACTN</name>
<dbReference type="PROSITE" id="PS51257">
    <property type="entry name" value="PROKAR_LIPOPROTEIN"/>
    <property type="match status" value="1"/>
</dbReference>
<dbReference type="EMBL" id="BOMQ01000008">
    <property type="protein sequence ID" value="GIE47226.1"/>
    <property type="molecule type" value="Genomic_DNA"/>
</dbReference>
<evidence type="ECO:0008006" key="4">
    <source>
        <dbReference type="Google" id="ProtNLM"/>
    </source>
</evidence>
<comment type="caution">
    <text evidence="2">The sequence shown here is derived from an EMBL/GenBank/DDBJ whole genome shotgun (WGS) entry which is preliminary data.</text>
</comment>
<sequence>MDRLAHRAAIGSLLLACCLLSGGCSPSDGDDPEPRPTQATTIMNTIEASDVGDRLTLTAVVVRVLTASSFVVHDVDLPDDGLLVLGGSLTAMHPHDLVTVAGTIDLFAFDRFRERFSLGPASSYGLFEGRKVLVAHDVRSWAAAEHDKKPLPALPR</sequence>
<evidence type="ECO:0000313" key="2">
    <source>
        <dbReference type="EMBL" id="GIE47226.1"/>
    </source>
</evidence>
<keyword evidence="3" id="KW-1185">Reference proteome</keyword>
<evidence type="ECO:0000256" key="1">
    <source>
        <dbReference type="SAM" id="SignalP"/>
    </source>
</evidence>
<dbReference type="Proteomes" id="UP000647172">
    <property type="component" value="Unassembled WGS sequence"/>
</dbReference>
<feature type="signal peptide" evidence="1">
    <location>
        <begin position="1"/>
        <end position="29"/>
    </location>
</feature>
<dbReference type="AlphaFoldDB" id="A0A919MJ96"/>